<dbReference type="Proteomes" id="UP000813824">
    <property type="component" value="Unassembled WGS sequence"/>
</dbReference>
<evidence type="ECO:0000256" key="2">
    <source>
        <dbReference type="SAM" id="Coils"/>
    </source>
</evidence>
<keyword evidence="1" id="KW-0863">Zinc-finger</keyword>
<dbReference type="PANTHER" id="PTHR37543:SF1">
    <property type="entry name" value="CCCH ZINC FINGER DNA BINDING PROTEIN (AFU_ORTHOLOGUE AFUA_5G12760)"/>
    <property type="match status" value="1"/>
</dbReference>
<dbReference type="Pfam" id="PF25540">
    <property type="entry name" value="DUF7923"/>
    <property type="match status" value="1"/>
</dbReference>
<dbReference type="InterPro" id="IPR057683">
    <property type="entry name" value="DUF7923"/>
</dbReference>
<feature type="zinc finger region" description="C3H1-type" evidence="1">
    <location>
        <begin position="374"/>
        <end position="402"/>
    </location>
</feature>
<feature type="compositionally biased region" description="Polar residues" evidence="3">
    <location>
        <begin position="308"/>
        <end position="321"/>
    </location>
</feature>
<comment type="caution">
    <text evidence="5">The sequence shown here is derived from an EMBL/GenBank/DDBJ whole genome shotgun (WGS) entry which is preliminary data.</text>
</comment>
<feature type="region of interest" description="Disordered" evidence="3">
    <location>
        <begin position="282"/>
        <end position="334"/>
    </location>
</feature>
<organism evidence="5 6">
    <name type="scientific">Cristinia sonorae</name>
    <dbReference type="NCBI Taxonomy" id="1940300"/>
    <lineage>
        <taxon>Eukaryota</taxon>
        <taxon>Fungi</taxon>
        <taxon>Dikarya</taxon>
        <taxon>Basidiomycota</taxon>
        <taxon>Agaricomycotina</taxon>
        <taxon>Agaricomycetes</taxon>
        <taxon>Agaricomycetidae</taxon>
        <taxon>Agaricales</taxon>
        <taxon>Pleurotineae</taxon>
        <taxon>Stephanosporaceae</taxon>
        <taxon>Cristinia</taxon>
    </lineage>
</organism>
<evidence type="ECO:0000313" key="6">
    <source>
        <dbReference type="Proteomes" id="UP000813824"/>
    </source>
</evidence>
<feature type="coiled-coil region" evidence="2">
    <location>
        <begin position="29"/>
        <end position="74"/>
    </location>
</feature>
<protein>
    <recommendedName>
        <fullName evidence="4">C3H1-type domain-containing protein</fullName>
    </recommendedName>
</protein>
<dbReference type="AlphaFoldDB" id="A0A8K0XTN5"/>
<name>A0A8K0XTN5_9AGAR</name>
<dbReference type="PROSITE" id="PS50103">
    <property type="entry name" value="ZF_C3H1"/>
    <property type="match status" value="2"/>
</dbReference>
<evidence type="ECO:0000313" key="5">
    <source>
        <dbReference type="EMBL" id="KAH8106087.1"/>
    </source>
</evidence>
<dbReference type="InterPro" id="IPR000571">
    <property type="entry name" value="Znf_CCCH"/>
</dbReference>
<dbReference type="OrthoDB" id="2270193at2759"/>
<feature type="domain" description="C3H1-type" evidence="4">
    <location>
        <begin position="335"/>
        <end position="362"/>
    </location>
</feature>
<dbReference type="PANTHER" id="PTHR37543">
    <property type="entry name" value="CCCH ZINC FINGER DNA BINDING PROTEIN (AFU_ORTHOLOGUE AFUA_5G12760)"/>
    <property type="match status" value="1"/>
</dbReference>
<keyword evidence="2" id="KW-0175">Coiled coil</keyword>
<keyword evidence="6" id="KW-1185">Reference proteome</keyword>
<gene>
    <name evidence="5" type="ORF">BXZ70DRAFT_415837</name>
</gene>
<evidence type="ECO:0000256" key="3">
    <source>
        <dbReference type="SAM" id="MobiDB-lite"/>
    </source>
</evidence>
<keyword evidence="1" id="KW-0862">Zinc</keyword>
<proteinExistence type="predicted"/>
<dbReference type="EMBL" id="JAEVFJ010000003">
    <property type="protein sequence ID" value="KAH8106087.1"/>
    <property type="molecule type" value="Genomic_DNA"/>
</dbReference>
<dbReference type="GO" id="GO:0008270">
    <property type="term" value="F:zinc ion binding"/>
    <property type="evidence" value="ECO:0007669"/>
    <property type="project" value="UniProtKB-KW"/>
</dbReference>
<accession>A0A8K0XTN5</accession>
<reference evidence="5" key="1">
    <citation type="journal article" date="2021" name="New Phytol.">
        <title>Evolutionary innovations through gain and loss of genes in the ectomycorrhizal Boletales.</title>
        <authorList>
            <person name="Wu G."/>
            <person name="Miyauchi S."/>
            <person name="Morin E."/>
            <person name="Kuo A."/>
            <person name="Drula E."/>
            <person name="Varga T."/>
            <person name="Kohler A."/>
            <person name="Feng B."/>
            <person name="Cao Y."/>
            <person name="Lipzen A."/>
            <person name="Daum C."/>
            <person name="Hundley H."/>
            <person name="Pangilinan J."/>
            <person name="Johnson J."/>
            <person name="Barry K."/>
            <person name="LaButti K."/>
            <person name="Ng V."/>
            <person name="Ahrendt S."/>
            <person name="Min B."/>
            <person name="Choi I.G."/>
            <person name="Park H."/>
            <person name="Plett J.M."/>
            <person name="Magnuson J."/>
            <person name="Spatafora J.W."/>
            <person name="Nagy L.G."/>
            <person name="Henrissat B."/>
            <person name="Grigoriev I.V."/>
            <person name="Yang Z.L."/>
            <person name="Xu J."/>
            <person name="Martin F.M."/>
        </authorList>
    </citation>
    <scope>NUCLEOTIDE SEQUENCE</scope>
    <source>
        <strain evidence="5">KKN 215</strain>
    </source>
</reference>
<keyword evidence="1" id="KW-0479">Metal-binding</keyword>
<feature type="domain" description="C3H1-type" evidence="4">
    <location>
        <begin position="374"/>
        <end position="402"/>
    </location>
</feature>
<sequence length="430" mass="47604">MSSGEVSKQLWDDALTRLLDLSTLTVNRNSDLESRVTELELELAVWKQAHANVHDVAEREKKAHNVQVATLNRQISSLSFIKSQNPLILCAIDGNANVFSASHIAQGVQGGKKAAQALTKTIAEYLSLEDVQVFGRLSFWIHVYLNREGLRADLLGGNLCTADQFNAFLLGFSQASPRFLIIDVGPAMDGVELKIREFLQTYVRFPQTLRVFLLGGRDGDYLSTLNELGKEELLGKLVLLQGHNEPHSDFLQFTLPSIRIEDLFMLPQMQKLSHIGPRSVPGPISLPPPNMSHLTTTGGLISPESETRSISTNPQSQSDDGTNGRLIDPTKPLHKQNPPPCNEHYLMSCSKGAGCKYSHDWLLTPDQLDTLAKNAKKAPCNYLKNGLECPYGDNCCWGHVCPSGTRCFHLSKGKCWFKGENMHNMVSLEA</sequence>
<evidence type="ECO:0000259" key="4">
    <source>
        <dbReference type="PROSITE" id="PS50103"/>
    </source>
</evidence>
<feature type="zinc finger region" description="C3H1-type" evidence="1">
    <location>
        <begin position="335"/>
        <end position="362"/>
    </location>
</feature>
<evidence type="ECO:0000256" key="1">
    <source>
        <dbReference type="PROSITE-ProRule" id="PRU00723"/>
    </source>
</evidence>